<dbReference type="InterPro" id="IPR008906">
    <property type="entry name" value="HATC_C_dom"/>
</dbReference>
<accession>A0A0M9ETY4</accession>
<evidence type="ECO:0000256" key="1">
    <source>
        <dbReference type="SAM" id="MobiDB-lite"/>
    </source>
</evidence>
<comment type="caution">
    <text evidence="3">The sequence shown here is derived from an EMBL/GenBank/DDBJ whole genome shotgun (WGS) entry which is preliminary data.</text>
</comment>
<evidence type="ECO:0000313" key="4">
    <source>
        <dbReference type="Proteomes" id="UP000037904"/>
    </source>
</evidence>
<dbReference type="PANTHER" id="PTHR46481:SF7">
    <property type="entry name" value="ZINC FINGER BED DOMAIN-CONTAINING PROTEIN RICESLEEPER 2-LIKE"/>
    <property type="match status" value="1"/>
</dbReference>
<evidence type="ECO:0000313" key="3">
    <source>
        <dbReference type="EMBL" id="KPA39416.1"/>
    </source>
</evidence>
<evidence type="ECO:0000259" key="2">
    <source>
        <dbReference type="Pfam" id="PF05699"/>
    </source>
</evidence>
<dbReference type="AlphaFoldDB" id="A0A0M9ETY4"/>
<dbReference type="InterPro" id="IPR052035">
    <property type="entry name" value="ZnF_BED_domain_contain"/>
</dbReference>
<feature type="domain" description="HAT C-terminal dimerisation" evidence="2">
    <location>
        <begin position="551"/>
        <end position="618"/>
    </location>
</feature>
<feature type="region of interest" description="Disordered" evidence="1">
    <location>
        <begin position="662"/>
        <end position="689"/>
    </location>
</feature>
<dbReference type="Pfam" id="PF05699">
    <property type="entry name" value="Dimer_Tnp_hAT"/>
    <property type="match status" value="1"/>
</dbReference>
<name>A0A0M9ETY4_FUSLA</name>
<dbReference type="EMBL" id="JXCE01000196">
    <property type="protein sequence ID" value="KPA39416.1"/>
    <property type="molecule type" value="Genomic_DNA"/>
</dbReference>
<reference evidence="3 4" key="1">
    <citation type="submission" date="2015-04" db="EMBL/GenBank/DDBJ databases">
        <title>The draft genome sequence of Fusarium langsethiae, a T-2/HT-2 mycotoxin producer.</title>
        <authorList>
            <person name="Lysoe E."/>
            <person name="Divon H.H."/>
            <person name="Terzi V."/>
            <person name="Orru L."/>
            <person name="Lamontanara A."/>
            <person name="Kolseth A.-K."/>
            <person name="Frandsen R.J."/>
            <person name="Nielsen K."/>
            <person name="Thrane U."/>
        </authorList>
    </citation>
    <scope>NUCLEOTIDE SEQUENCE [LARGE SCALE GENOMIC DNA]</scope>
    <source>
        <strain evidence="3 4">Fl201059</strain>
    </source>
</reference>
<dbReference type="PANTHER" id="PTHR46481">
    <property type="entry name" value="ZINC FINGER BED DOMAIN-CONTAINING PROTEIN 4"/>
    <property type="match status" value="1"/>
</dbReference>
<proteinExistence type="predicted"/>
<protein>
    <submittedName>
        <fullName evidence="3">Hat family dimerization protein</fullName>
    </submittedName>
</protein>
<sequence length="689" mass="78756">MPATQPGQQQHLEDRLFHHFRGWAWSERARDTSSWLWDFGYDIQRHGLRKWACKDCILGNRPIIASFTSSGLQNAANHLWREHKTPAPEGEKKSTAQLKSECVLKSNQPTIASVLKLDVNKPTEQNIANSFISRFDKQHFQRMLVELIVSSNQSFSFAENPILREIFGYLNPSVSIQHANLSATAVRYKIIQEYNRHKQKVIEVLRDSPGALHISFDGWTSRNKLALYGIACFFRDEKNRPCKIMIGVPEAHRHFGSTIGGEVLDVLHTHGAQKRYLILNTLDGAKEDQLASCTISWLMALRLKTSIELLLIKYKAQWEDGNRSKKTGQVTQAKLAKKPRILRDENQLTDKDWEVLYHLEAILTVFETVVKTLEGDGHIRRRKQGWTGSYGNIWDVVLGYELLLNTLEEYKRLAADFPDPEHFRIGINLAWGKLDEYYQRLDETPIYYTAMALHPAYRWDWFDETWAHKPSWVEKAKEMVADVWLSDYAHLEVRTSSSRGDDEPPAKRPRFFNPFEKNSRVPSSIPPYAAAIVGDEYQAWQTDRDASDGNVRDPIGYWITKQGRYPRLSRMALDFLTIQPMSAECERLFSAAGKMVSGLRTNLDAEIIAICQVLRSWYRAGLIKDLDPLLKSHLESKPDGGCGTLSDDELALAESKWLLEGEDSASEVDDSTQQQQAEVLVSTSESEGE</sequence>
<dbReference type="SUPFAM" id="SSF53098">
    <property type="entry name" value="Ribonuclease H-like"/>
    <property type="match status" value="1"/>
</dbReference>
<dbReference type="GO" id="GO:0046983">
    <property type="term" value="F:protein dimerization activity"/>
    <property type="evidence" value="ECO:0007669"/>
    <property type="project" value="InterPro"/>
</dbReference>
<organism evidence="3 4">
    <name type="scientific">Fusarium langsethiae</name>
    <dbReference type="NCBI Taxonomy" id="179993"/>
    <lineage>
        <taxon>Eukaryota</taxon>
        <taxon>Fungi</taxon>
        <taxon>Dikarya</taxon>
        <taxon>Ascomycota</taxon>
        <taxon>Pezizomycotina</taxon>
        <taxon>Sordariomycetes</taxon>
        <taxon>Hypocreomycetidae</taxon>
        <taxon>Hypocreales</taxon>
        <taxon>Nectriaceae</taxon>
        <taxon>Fusarium</taxon>
    </lineage>
</organism>
<keyword evidence="4" id="KW-1185">Reference proteome</keyword>
<dbReference type="Proteomes" id="UP000037904">
    <property type="component" value="Unassembled WGS sequence"/>
</dbReference>
<feature type="compositionally biased region" description="Polar residues" evidence="1">
    <location>
        <begin position="671"/>
        <end position="689"/>
    </location>
</feature>
<dbReference type="InterPro" id="IPR012337">
    <property type="entry name" value="RNaseH-like_sf"/>
</dbReference>
<gene>
    <name evidence="3" type="ORF">FLAG1_07738</name>
</gene>